<reference evidence="1" key="1">
    <citation type="submission" date="2021-02" db="EMBL/GenBank/DDBJ databases">
        <authorList>
            <person name="Nowell W R."/>
        </authorList>
    </citation>
    <scope>NUCLEOTIDE SEQUENCE</scope>
</reference>
<accession>A0A8S2FNP0</accession>
<evidence type="ECO:0000313" key="1">
    <source>
        <dbReference type="EMBL" id="CAF1523411.1"/>
    </source>
</evidence>
<dbReference type="Proteomes" id="UP000677228">
    <property type="component" value="Unassembled WGS sequence"/>
</dbReference>
<protein>
    <submittedName>
        <fullName evidence="1">Uncharacterized protein</fullName>
    </submittedName>
</protein>
<organism evidence="1 3">
    <name type="scientific">Didymodactylos carnosus</name>
    <dbReference type="NCBI Taxonomy" id="1234261"/>
    <lineage>
        <taxon>Eukaryota</taxon>
        <taxon>Metazoa</taxon>
        <taxon>Spiralia</taxon>
        <taxon>Gnathifera</taxon>
        <taxon>Rotifera</taxon>
        <taxon>Eurotatoria</taxon>
        <taxon>Bdelloidea</taxon>
        <taxon>Philodinida</taxon>
        <taxon>Philodinidae</taxon>
        <taxon>Didymodactylos</taxon>
    </lineage>
</organism>
<comment type="caution">
    <text evidence="1">The sequence shown here is derived from an EMBL/GenBank/DDBJ whole genome shotgun (WGS) entry which is preliminary data.</text>
</comment>
<dbReference type="Proteomes" id="UP000682733">
    <property type="component" value="Unassembled WGS sequence"/>
</dbReference>
<evidence type="ECO:0000313" key="2">
    <source>
        <dbReference type="EMBL" id="CAF4310209.1"/>
    </source>
</evidence>
<gene>
    <name evidence="1" type="ORF">OVA965_LOCUS37891</name>
    <name evidence="2" type="ORF">TMI583_LOCUS39019</name>
</gene>
<evidence type="ECO:0000313" key="3">
    <source>
        <dbReference type="Proteomes" id="UP000677228"/>
    </source>
</evidence>
<sequence>IFEDALETFNDDISGATSSLPVSIYAPGRTAVEKEIDLTQGLRDGIHIMKLIFENRLNEALTLSKEQYVLTELIEITPQEDMEATIQSLRQTIQLAKKSETYRSWISLTLIGTKQTMGECKSCKLI</sequence>
<dbReference type="EMBL" id="CAJOBA010058693">
    <property type="protein sequence ID" value="CAF4310209.1"/>
    <property type="molecule type" value="Genomic_DNA"/>
</dbReference>
<feature type="non-terminal residue" evidence="1">
    <location>
        <position position="1"/>
    </location>
</feature>
<dbReference type="AlphaFoldDB" id="A0A8S2FNP0"/>
<dbReference type="EMBL" id="CAJNOK010036542">
    <property type="protein sequence ID" value="CAF1523411.1"/>
    <property type="molecule type" value="Genomic_DNA"/>
</dbReference>
<proteinExistence type="predicted"/>
<name>A0A8S2FNP0_9BILA</name>